<feature type="transmembrane region" description="Helical" evidence="1">
    <location>
        <begin position="70"/>
        <end position="88"/>
    </location>
</feature>
<feature type="transmembrane region" description="Helical" evidence="1">
    <location>
        <begin position="236"/>
        <end position="262"/>
    </location>
</feature>
<keyword evidence="1" id="KW-1133">Transmembrane helix</keyword>
<comment type="caution">
    <text evidence="2">The sequence shown here is derived from an EMBL/GenBank/DDBJ whole genome shotgun (WGS) entry which is preliminary data.</text>
</comment>
<evidence type="ECO:0000256" key="1">
    <source>
        <dbReference type="SAM" id="Phobius"/>
    </source>
</evidence>
<dbReference type="EMBL" id="JACNJN010000057">
    <property type="protein sequence ID" value="MBC8334275.1"/>
    <property type="molecule type" value="Genomic_DNA"/>
</dbReference>
<feature type="transmembrane region" description="Helical" evidence="1">
    <location>
        <begin position="268"/>
        <end position="290"/>
    </location>
</feature>
<feature type="transmembrane region" description="Helical" evidence="1">
    <location>
        <begin position="165"/>
        <end position="184"/>
    </location>
</feature>
<dbReference type="Pfam" id="PF26314">
    <property type="entry name" value="MptA_B_family"/>
    <property type="match status" value="1"/>
</dbReference>
<dbReference type="Proteomes" id="UP000614469">
    <property type="component" value="Unassembled WGS sequence"/>
</dbReference>
<protein>
    <recommendedName>
        <fullName evidence="4">DUF2029 domain-containing protein</fullName>
    </recommendedName>
</protein>
<name>A0A8J6TH74_9CHLR</name>
<feature type="transmembrane region" description="Helical" evidence="1">
    <location>
        <begin position="456"/>
        <end position="475"/>
    </location>
</feature>
<feature type="transmembrane region" description="Helical" evidence="1">
    <location>
        <begin position="427"/>
        <end position="444"/>
    </location>
</feature>
<evidence type="ECO:0000313" key="2">
    <source>
        <dbReference type="EMBL" id="MBC8334275.1"/>
    </source>
</evidence>
<dbReference type="AlphaFoldDB" id="A0A8J6TH74"/>
<feature type="transmembrane region" description="Helical" evidence="1">
    <location>
        <begin position="41"/>
        <end position="58"/>
    </location>
</feature>
<sequence length="489" mass="55221">MAWINLPAIRKYLSSLAGIIMAASFLALLPLSSLRGPDTPIFLTFFLIASGGYILAILRLKVEDISLKWIFGFAILFRVILLFSTPSLSDDLYRYIWDGHLLGSGVNPYAFPVNSPSLDSFSTPLRGLVNHNWMASPYLPVSQLIFAIVEFLIPQNMLAFQTTAVIFDLLTGWLVMDILGKLGLSRQNVLIYLWNPLVIVEFSHGAHVDAVMIFLMMLAIRLLLKESRQHSYYRFGSAIALAAATLTKLLPILLVPLFWGRWGWKERLIFAAIFLGALALFIPGAGLGIVGPQDGTGVLGALRIYLQSWNFNSGIYHWLEVWLSGYQTPGAVPEDIVGQRPIYIAKAISAALLGLTIFLTAWLAWRIEKSCNQNLQTKNLAFIQLALLPLGAYLLLTSTVHPWYVTLIIPLLSFFSPSDLKSSPYRSFFWPWVYFSMVVTLSYLTYLDPDNLREIYWVRIVEYIPFYGLLLWASWRAMIERKKARPVPV</sequence>
<proteinExistence type="predicted"/>
<evidence type="ECO:0000313" key="3">
    <source>
        <dbReference type="Proteomes" id="UP000614469"/>
    </source>
</evidence>
<feature type="transmembrane region" description="Helical" evidence="1">
    <location>
        <begin position="204"/>
        <end position="224"/>
    </location>
</feature>
<organism evidence="2 3">
    <name type="scientific">Candidatus Desulfolinea nitratireducens</name>
    <dbReference type="NCBI Taxonomy" id="2841698"/>
    <lineage>
        <taxon>Bacteria</taxon>
        <taxon>Bacillati</taxon>
        <taxon>Chloroflexota</taxon>
        <taxon>Anaerolineae</taxon>
        <taxon>Anaerolineales</taxon>
        <taxon>Anaerolineales incertae sedis</taxon>
        <taxon>Candidatus Desulfolinea</taxon>
    </lineage>
</organism>
<keyword evidence="1" id="KW-0812">Transmembrane</keyword>
<feature type="transmembrane region" description="Helical" evidence="1">
    <location>
        <begin position="343"/>
        <end position="365"/>
    </location>
</feature>
<feature type="transmembrane region" description="Helical" evidence="1">
    <location>
        <begin position="12"/>
        <end position="29"/>
    </location>
</feature>
<evidence type="ECO:0008006" key="4">
    <source>
        <dbReference type="Google" id="ProtNLM"/>
    </source>
</evidence>
<keyword evidence="1" id="KW-0472">Membrane</keyword>
<reference evidence="2 3" key="1">
    <citation type="submission" date="2020-08" db="EMBL/GenBank/DDBJ databases">
        <title>Bridging the membrane lipid divide: bacteria of the FCB group superphylum have the potential to synthesize archaeal ether lipids.</title>
        <authorList>
            <person name="Villanueva L."/>
            <person name="Von Meijenfeldt F.A.B."/>
            <person name="Westbye A.B."/>
            <person name="Yadav S."/>
            <person name="Hopmans E.C."/>
            <person name="Dutilh B.E."/>
            <person name="Sinninghe Damste J.S."/>
        </authorList>
    </citation>
    <scope>NUCLEOTIDE SEQUENCE [LARGE SCALE GENOMIC DNA]</scope>
    <source>
        <strain evidence="2">NIOZ-UU36</strain>
    </source>
</reference>
<accession>A0A8J6TH74</accession>
<gene>
    <name evidence="2" type="ORF">H8E29_03330</name>
</gene>